<reference evidence="2 4" key="1">
    <citation type="submission" date="2017-11" db="EMBL/GenBank/DDBJ databases">
        <title>De novo assembly and phasing of dikaryotic genomes from two isolates of Puccinia coronata f. sp. avenae, the causal agent of oat crown rust.</title>
        <authorList>
            <person name="Miller M.E."/>
            <person name="Zhang Y."/>
            <person name="Omidvar V."/>
            <person name="Sperschneider J."/>
            <person name="Schwessinger B."/>
            <person name="Raley C."/>
            <person name="Palmer J.M."/>
            <person name="Garnica D."/>
            <person name="Upadhyaya N."/>
            <person name="Rathjen J."/>
            <person name="Taylor J.M."/>
            <person name="Park R.F."/>
            <person name="Dodds P.N."/>
            <person name="Hirsch C.D."/>
            <person name="Kianian S.F."/>
            <person name="Figueroa M."/>
        </authorList>
    </citation>
    <scope>NUCLEOTIDE SEQUENCE [LARGE SCALE GENOMIC DNA]</scope>
    <source>
        <strain evidence="2">12SD80</strain>
    </source>
</reference>
<evidence type="ECO:0000313" key="4">
    <source>
        <dbReference type="Proteomes" id="UP000235392"/>
    </source>
</evidence>
<name>A0A2N5SBW8_9BASI</name>
<accession>A0A2N5SBW8</accession>
<dbReference type="EMBL" id="PGCI01000953">
    <property type="protein sequence ID" value="PLW10695.1"/>
    <property type="molecule type" value="Genomic_DNA"/>
</dbReference>
<dbReference type="AlphaFoldDB" id="A0A2N5SBW8"/>
<gene>
    <name evidence="3" type="ORF">PCASD_19787</name>
    <name evidence="2" type="ORF">PCASD_22871</name>
</gene>
<dbReference type="EMBL" id="PGCI01000304">
    <property type="protein sequence ID" value="PLW30253.1"/>
    <property type="molecule type" value="Genomic_DNA"/>
</dbReference>
<feature type="compositionally biased region" description="Polar residues" evidence="1">
    <location>
        <begin position="1"/>
        <end position="16"/>
    </location>
</feature>
<feature type="region of interest" description="Disordered" evidence="1">
    <location>
        <begin position="1"/>
        <end position="84"/>
    </location>
</feature>
<feature type="compositionally biased region" description="Pro residues" evidence="1">
    <location>
        <begin position="22"/>
        <end position="33"/>
    </location>
</feature>
<feature type="compositionally biased region" description="Basic and acidic residues" evidence="1">
    <location>
        <begin position="74"/>
        <end position="84"/>
    </location>
</feature>
<comment type="caution">
    <text evidence="2">The sequence shown here is derived from an EMBL/GenBank/DDBJ whole genome shotgun (WGS) entry which is preliminary data.</text>
</comment>
<sequence>MSDNTQIPTPSNNLGDNFNNTPCPPAPNPPNSTVPPNQQNQQAPNFNQYREKHEESSGNSHSLGGRHRISVSQHSDRSASIHFLEKEPRMPAYKGPIKGVKIEPLEKELFFNGTNLPIEKCIRRYENAGSADGASYEDLARQVVSFLKGESIKEEVEHMTGHETLDWELLKQKLLDRYGSPLPLVRYTKKDLTQLVLYAVQAGGIKTLEEFKTFRNKYEAITNYLFIMGHSTHLEESRELLVNSLSP</sequence>
<protein>
    <submittedName>
        <fullName evidence="2">Uncharacterized protein</fullName>
    </submittedName>
</protein>
<evidence type="ECO:0000256" key="1">
    <source>
        <dbReference type="SAM" id="MobiDB-lite"/>
    </source>
</evidence>
<organism evidence="2 4">
    <name type="scientific">Puccinia coronata f. sp. avenae</name>
    <dbReference type="NCBI Taxonomy" id="200324"/>
    <lineage>
        <taxon>Eukaryota</taxon>
        <taxon>Fungi</taxon>
        <taxon>Dikarya</taxon>
        <taxon>Basidiomycota</taxon>
        <taxon>Pucciniomycotina</taxon>
        <taxon>Pucciniomycetes</taxon>
        <taxon>Pucciniales</taxon>
        <taxon>Pucciniaceae</taxon>
        <taxon>Puccinia</taxon>
    </lineage>
</organism>
<feature type="compositionally biased region" description="Low complexity" evidence="1">
    <location>
        <begin position="34"/>
        <end position="48"/>
    </location>
</feature>
<evidence type="ECO:0000313" key="2">
    <source>
        <dbReference type="EMBL" id="PLW10695.1"/>
    </source>
</evidence>
<dbReference type="Proteomes" id="UP000235392">
    <property type="component" value="Unassembled WGS sequence"/>
</dbReference>
<proteinExistence type="predicted"/>
<evidence type="ECO:0000313" key="3">
    <source>
        <dbReference type="EMBL" id="PLW30253.1"/>
    </source>
</evidence>